<dbReference type="Proteomes" id="UP000001062">
    <property type="component" value="Chromosome"/>
</dbReference>
<dbReference type="KEGG" id="mme:Marme_0864"/>
<name>F2K386_MARM1</name>
<dbReference type="eggNOG" id="ENOG502ZJRX">
    <property type="taxonomic scope" value="Bacteria"/>
</dbReference>
<evidence type="ECO:0000313" key="2">
    <source>
        <dbReference type="Proteomes" id="UP000001062"/>
    </source>
</evidence>
<proteinExistence type="predicted"/>
<organism evidence="1 2">
    <name type="scientific">Marinomonas mediterranea (strain ATCC 700492 / JCM 21426 / NBRC 103028 / MMB-1)</name>
    <dbReference type="NCBI Taxonomy" id="717774"/>
    <lineage>
        <taxon>Bacteria</taxon>
        <taxon>Pseudomonadati</taxon>
        <taxon>Pseudomonadota</taxon>
        <taxon>Gammaproteobacteria</taxon>
        <taxon>Oceanospirillales</taxon>
        <taxon>Oceanospirillaceae</taxon>
        <taxon>Marinomonas</taxon>
    </lineage>
</organism>
<evidence type="ECO:0008006" key="3">
    <source>
        <dbReference type="Google" id="ProtNLM"/>
    </source>
</evidence>
<accession>F2K386</accession>
<dbReference type="PATRIC" id="fig|717774.3.peg.905"/>
<dbReference type="HOGENOM" id="CLU_2155290_0_0_6"/>
<sequence length="111" mass="12186">MTEADLISLFNDKGVFCGSEFIVNRAYCGDFLQASKSAGFAVIGIEGFYLLKDGSLKPNLDEIADFSDIEDVNNFGEYIEACFKAANRFVVNMNSNGESDGYCFTLTDLES</sequence>
<dbReference type="STRING" id="717774.Marme_0864"/>
<dbReference type="AlphaFoldDB" id="F2K386"/>
<gene>
    <name evidence="1" type="ordered locus">Marme_0864</name>
</gene>
<dbReference type="EMBL" id="CP002583">
    <property type="protein sequence ID" value="ADZ90139.1"/>
    <property type="molecule type" value="Genomic_DNA"/>
</dbReference>
<keyword evidence="2" id="KW-1185">Reference proteome</keyword>
<evidence type="ECO:0000313" key="1">
    <source>
        <dbReference type="EMBL" id="ADZ90139.1"/>
    </source>
</evidence>
<protein>
    <recommendedName>
        <fullName evidence="3">Immunity protein 40 domain-containing protein</fullName>
    </recommendedName>
</protein>
<reference evidence="1 2" key="1">
    <citation type="journal article" date="2012" name="Stand. Genomic Sci.">
        <title>Complete genome sequence of the melanogenic marine bacterium Marinomonas mediterranea type strain (MMB-1(T)).</title>
        <authorList>
            <person name="Lucas-Elio P."/>
            <person name="Goodwin L."/>
            <person name="Woyke T."/>
            <person name="Pitluck S."/>
            <person name="Nolan M."/>
            <person name="Kyrpides N.C."/>
            <person name="Detter J.C."/>
            <person name="Copeland A."/>
            <person name="Teshima H."/>
            <person name="Bruce D."/>
            <person name="Detter C."/>
            <person name="Tapia R."/>
            <person name="Han S."/>
            <person name="Land M.L."/>
            <person name="Ivanova N."/>
            <person name="Mikhailova N."/>
            <person name="Johnston A.W."/>
            <person name="Sanchez-Amat A."/>
        </authorList>
    </citation>
    <scope>NUCLEOTIDE SEQUENCE [LARGE SCALE GENOMIC DNA]</scope>
    <source>
        <strain evidence="2">ATCC 700492 / JCM 21426 / NBRC 103028 / MMB-1</strain>
    </source>
</reference>
<dbReference type="RefSeq" id="WP_013660044.1">
    <property type="nucleotide sequence ID" value="NC_015276.1"/>
</dbReference>